<protein>
    <submittedName>
        <fullName evidence="1">Uncharacterized protein</fullName>
    </submittedName>
</protein>
<dbReference type="GeneID" id="96085985"/>
<comment type="caution">
    <text evidence="1">The sequence shown here is derived from an EMBL/GenBank/DDBJ whole genome shotgun (WGS) entry which is preliminary data.</text>
</comment>
<proteinExistence type="predicted"/>
<evidence type="ECO:0000313" key="1">
    <source>
        <dbReference type="EMBL" id="KAL1795439.1"/>
    </source>
</evidence>
<dbReference type="Proteomes" id="UP001578633">
    <property type="component" value="Chromosome 5"/>
</dbReference>
<sequence length="136" mass="15382">MTLRPPASPKTHSPHPTKHCHHKLRYFGAFDWLHLQSLVIKCVVHPQTTPPLIYLVSDLQRPWPHSTAPPQLLYRITHTTAATMSTETGTKALKGEPETILNTFIFQGVDYARKISGKGKLIQIYDPTKDMSTPPY</sequence>
<name>A0ABR3UIL8_9PLEO</name>
<evidence type="ECO:0000313" key="2">
    <source>
        <dbReference type="Proteomes" id="UP001578633"/>
    </source>
</evidence>
<organism evidence="1 2">
    <name type="scientific">Alternaria dauci</name>
    <dbReference type="NCBI Taxonomy" id="48095"/>
    <lineage>
        <taxon>Eukaryota</taxon>
        <taxon>Fungi</taxon>
        <taxon>Dikarya</taxon>
        <taxon>Ascomycota</taxon>
        <taxon>Pezizomycotina</taxon>
        <taxon>Dothideomycetes</taxon>
        <taxon>Pleosporomycetidae</taxon>
        <taxon>Pleosporales</taxon>
        <taxon>Pleosporineae</taxon>
        <taxon>Pleosporaceae</taxon>
        <taxon>Alternaria</taxon>
        <taxon>Alternaria sect. Porri</taxon>
    </lineage>
</organism>
<accession>A0ABR3UIL8</accession>
<dbReference type="RefSeq" id="XP_069306023.1">
    <property type="nucleotide sequence ID" value="XM_069452127.1"/>
</dbReference>
<reference evidence="1 2" key="1">
    <citation type="submission" date="2024-09" db="EMBL/GenBank/DDBJ databases">
        <title>T2T genomes of carrot and Alternaria dauci and their utility for understanding host-pathogen interaction during carrot leaf blight disease.</title>
        <authorList>
            <person name="Liu W."/>
            <person name="Xu S."/>
            <person name="Ou C."/>
            <person name="Liu X."/>
            <person name="Zhuang F."/>
            <person name="Deng X.W."/>
        </authorList>
    </citation>
    <scope>NUCLEOTIDE SEQUENCE [LARGE SCALE GENOMIC DNA]</scope>
    <source>
        <strain evidence="1 2">A2016</strain>
    </source>
</reference>
<dbReference type="EMBL" id="JBHGVX010000005">
    <property type="protein sequence ID" value="KAL1795439.1"/>
    <property type="molecule type" value="Genomic_DNA"/>
</dbReference>
<keyword evidence="2" id="KW-1185">Reference proteome</keyword>
<gene>
    <name evidence="1" type="ORF">ACET3X_005663</name>
</gene>